<dbReference type="Gene3D" id="3.30.420.310">
    <property type="entry name" value="2-keto-3-deoxy-galactonokinase, C-terminal domain"/>
    <property type="match status" value="1"/>
</dbReference>
<dbReference type="RefSeq" id="WP_208609275.1">
    <property type="nucleotide sequence ID" value="NZ_FPBD01000010.1"/>
</dbReference>
<gene>
    <name evidence="1" type="ORF">SAMN05444141_110116</name>
</gene>
<organism evidence="1 2">
    <name type="scientific">Pseudovibrio denitrificans</name>
    <dbReference type="NCBI Taxonomy" id="258256"/>
    <lineage>
        <taxon>Bacteria</taxon>
        <taxon>Pseudomonadati</taxon>
        <taxon>Pseudomonadota</taxon>
        <taxon>Alphaproteobacteria</taxon>
        <taxon>Hyphomicrobiales</taxon>
        <taxon>Stappiaceae</taxon>
        <taxon>Pseudovibrio</taxon>
    </lineage>
</organism>
<dbReference type="GO" id="GO:0008671">
    <property type="term" value="F:2-dehydro-3-deoxygalactonokinase activity"/>
    <property type="evidence" value="ECO:0007669"/>
    <property type="project" value="InterPro"/>
</dbReference>
<dbReference type="Proteomes" id="UP000183371">
    <property type="component" value="Unassembled WGS sequence"/>
</dbReference>
<dbReference type="Pfam" id="PF05035">
    <property type="entry name" value="DGOK"/>
    <property type="match status" value="1"/>
</dbReference>
<keyword evidence="1" id="KW-0418">Kinase</keyword>
<dbReference type="Gene3D" id="3.30.420.300">
    <property type="entry name" value="2-keto-3-deoxy-galactonokinase, substrate binding domain"/>
    <property type="match status" value="1"/>
</dbReference>
<dbReference type="EMBL" id="FPBD01000010">
    <property type="protein sequence ID" value="SFU15049.1"/>
    <property type="molecule type" value="Genomic_DNA"/>
</dbReference>
<accession>A0A1I7DTR1</accession>
<evidence type="ECO:0000313" key="2">
    <source>
        <dbReference type="Proteomes" id="UP000183371"/>
    </source>
</evidence>
<dbReference type="InterPro" id="IPR042257">
    <property type="entry name" value="DGOK_C"/>
</dbReference>
<keyword evidence="1" id="KW-0808">Transferase</keyword>
<name>A0A1I7DTR1_9HYPH</name>
<sequence>MTDASLVAVDWGTSSFRACTLSNQMEILDKISTEQGILQCDGKFEEVLRDNLKGLKGFRADLPIVLSGMITSRNGWVEVPYATLPTTAGDLSSATKQVTLPDLGPLWFIPGIKAEGVEADVMRGEETEILGAVSHFNLRDATMIIPGTHSKHTIIRDGAIQSFRTYLTGEMFSALTKSTILGAFGGTPCEAGCSWFEEGIRIGAQQGGAGALLNRVFSARSRVLVDGMPEEHAACYLSGLLIGAELSEAIVTSQDTLWILGNGRLPELYQRGFSMLGAPSKIVPHGSAAFGAAQVARALNLIQ</sequence>
<dbReference type="InterPro" id="IPR042258">
    <property type="entry name" value="DGOK_N"/>
</dbReference>
<dbReference type="InterPro" id="IPR007729">
    <property type="entry name" value="DGOK"/>
</dbReference>
<proteinExistence type="predicted"/>
<reference evidence="2" key="1">
    <citation type="submission" date="2016-10" db="EMBL/GenBank/DDBJ databases">
        <authorList>
            <person name="Varghese N."/>
            <person name="Submissions S."/>
        </authorList>
    </citation>
    <scope>NUCLEOTIDE SEQUENCE [LARGE SCALE GENOMIC DNA]</scope>
    <source>
        <strain evidence="2">DSM 17465</strain>
    </source>
</reference>
<dbReference type="GO" id="GO:0034194">
    <property type="term" value="P:D-galactonate catabolic process"/>
    <property type="evidence" value="ECO:0007669"/>
    <property type="project" value="InterPro"/>
</dbReference>
<keyword evidence="2" id="KW-1185">Reference proteome</keyword>
<protein>
    <submittedName>
        <fullName evidence="1">2-dehydro-3-deoxygalactonokinase</fullName>
    </submittedName>
</protein>
<evidence type="ECO:0000313" key="1">
    <source>
        <dbReference type="EMBL" id="SFU15049.1"/>
    </source>
</evidence>
<dbReference type="AlphaFoldDB" id="A0A1I7DTR1"/>
<dbReference type="CDD" id="cd24012">
    <property type="entry name" value="ASKHA_NBD_KDGal-kinase"/>
    <property type="match status" value="1"/>
</dbReference>